<dbReference type="InterPro" id="IPR053142">
    <property type="entry name" value="PchR_regulatory_protein"/>
</dbReference>
<sequence length="333" mass="38592">MDLSIPEFKHSASLSPKWLEDSLNKLGCKFNNKIVSFPENTASGSCYFLEISPDISAFVVDLTLKKPMRFTRMPSEEDFWVVYYDISDGFNKHFVDNVKHKIGYTSKLGFAIVDSRTKSTYVSSVGERAFSLRLYIRKSYIMGYFKNSIVEKDFKNIFDDKKRKMVYYGHIDSRSNVQLFQLKSQNMHDSNYEFLLKGITYKIFGYLLERLNADMPEAGAFLEKDLLAIMNSQEYLLSDVLKPFPGVKALSKIANMSISKFQNLYLNVFGMSPASFFKNEKLRLAKELLESGKYSLISDVAYELNYFKTSYFSLQYKKYHGHLPKEVFKSKTN</sequence>
<evidence type="ECO:0000313" key="6">
    <source>
        <dbReference type="Proteomes" id="UP000479938"/>
    </source>
</evidence>
<dbReference type="Proteomes" id="UP000479938">
    <property type="component" value="Unassembled WGS sequence"/>
</dbReference>
<dbReference type="InterPro" id="IPR009057">
    <property type="entry name" value="Homeodomain-like_sf"/>
</dbReference>
<dbReference type="InterPro" id="IPR018062">
    <property type="entry name" value="HTH_AraC-typ_CS"/>
</dbReference>
<dbReference type="GO" id="GO:0003700">
    <property type="term" value="F:DNA-binding transcription factor activity"/>
    <property type="evidence" value="ECO:0007669"/>
    <property type="project" value="InterPro"/>
</dbReference>
<dbReference type="SUPFAM" id="SSF46689">
    <property type="entry name" value="Homeodomain-like"/>
    <property type="match status" value="1"/>
</dbReference>
<keyword evidence="3" id="KW-0804">Transcription</keyword>
<dbReference type="AlphaFoldDB" id="A0A6J4GS93"/>
<evidence type="ECO:0000256" key="3">
    <source>
        <dbReference type="ARBA" id="ARBA00023163"/>
    </source>
</evidence>
<dbReference type="PANTHER" id="PTHR47893">
    <property type="entry name" value="REGULATORY PROTEIN PCHR"/>
    <property type="match status" value="1"/>
</dbReference>
<dbReference type="EMBL" id="CADCSU010000137">
    <property type="protein sequence ID" value="CAA9201856.1"/>
    <property type="molecule type" value="Genomic_DNA"/>
</dbReference>
<dbReference type="PANTHER" id="PTHR47893:SF1">
    <property type="entry name" value="REGULATORY PROTEIN PCHR"/>
    <property type="match status" value="1"/>
</dbReference>
<gene>
    <name evidence="5" type="ORF">FLA105534_03802</name>
</gene>
<evidence type="ECO:0000256" key="2">
    <source>
        <dbReference type="ARBA" id="ARBA00023125"/>
    </source>
</evidence>
<evidence type="ECO:0000256" key="1">
    <source>
        <dbReference type="ARBA" id="ARBA00023015"/>
    </source>
</evidence>
<name>A0A6J4GS93_9FLAO</name>
<dbReference type="RefSeq" id="WP_173972310.1">
    <property type="nucleotide sequence ID" value="NZ_CADCSU010000137.1"/>
</dbReference>
<dbReference type="PROSITE" id="PS01124">
    <property type="entry name" value="HTH_ARAC_FAMILY_2"/>
    <property type="match status" value="1"/>
</dbReference>
<dbReference type="PROSITE" id="PS00041">
    <property type="entry name" value="HTH_ARAC_FAMILY_1"/>
    <property type="match status" value="1"/>
</dbReference>
<evidence type="ECO:0000313" key="5">
    <source>
        <dbReference type="EMBL" id="CAA9201856.1"/>
    </source>
</evidence>
<dbReference type="GO" id="GO:0043565">
    <property type="term" value="F:sequence-specific DNA binding"/>
    <property type="evidence" value="ECO:0007669"/>
    <property type="project" value="InterPro"/>
</dbReference>
<evidence type="ECO:0000259" key="4">
    <source>
        <dbReference type="PROSITE" id="PS01124"/>
    </source>
</evidence>
<keyword evidence="1" id="KW-0805">Transcription regulation</keyword>
<dbReference type="Gene3D" id="1.10.10.60">
    <property type="entry name" value="Homeodomain-like"/>
    <property type="match status" value="1"/>
</dbReference>
<reference evidence="5 6" key="1">
    <citation type="submission" date="2020-02" db="EMBL/GenBank/DDBJ databases">
        <authorList>
            <person name="Criscuolo A."/>
        </authorList>
    </citation>
    <scope>NUCLEOTIDE SEQUENCE [LARGE SCALE GENOMIC DNA]</scope>
    <source>
        <strain evidence="5">CIP105534</strain>
    </source>
</reference>
<dbReference type="Pfam" id="PF12833">
    <property type="entry name" value="HTH_18"/>
    <property type="match status" value="1"/>
</dbReference>
<keyword evidence="6" id="KW-1185">Reference proteome</keyword>
<accession>A0A6J4GS93</accession>
<organism evidence="5 6">
    <name type="scientific">Flavobacterium bizetiae</name>
    <dbReference type="NCBI Taxonomy" id="2704140"/>
    <lineage>
        <taxon>Bacteria</taxon>
        <taxon>Pseudomonadati</taxon>
        <taxon>Bacteroidota</taxon>
        <taxon>Flavobacteriia</taxon>
        <taxon>Flavobacteriales</taxon>
        <taxon>Flavobacteriaceae</taxon>
        <taxon>Flavobacterium</taxon>
    </lineage>
</organism>
<dbReference type="SMART" id="SM00342">
    <property type="entry name" value="HTH_ARAC"/>
    <property type="match status" value="1"/>
</dbReference>
<protein>
    <recommendedName>
        <fullName evidence="4">HTH araC/xylS-type domain-containing protein</fullName>
    </recommendedName>
</protein>
<dbReference type="InterPro" id="IPR018060">
    <property type="entry name" value="HTH_AraC"/>
</dbReference>
<keyword evidence="2" id="KW-0238">DNA-binding</keyword>
<proteinExistence type="predicted"/>
<feature type="domain" description="HTH araC/xylS-type" evidence="4">
    <location>
        <begin position="230"/>
        <end position="330"/>
    </location>
</feature>